<dbReference type="EC" id="5.3.2.2" evidence="5"/>
<evidence type="ECO:0000256" key="4">
    <source>
        <dbReference type="ARBA" id="ARBA00044911"/>
    </source>
</evidence>
<dbReference type="EMBL" id="CAXLJM020000146">
    <property type="protein sequence ID" value="CAL8141149.1"/>
    <property type="molecule type" value="Genomic_DNA"/>
</dbReference>
<evidence type="ECO:0000313" key="8">
    <source>
        <dbReference type="EMBL" id="CAL8141149.1"/>
    </source>
</evidence>
<keyword evidence="9" id="KW-1185">Reference proteome</keyword>
<feature type="chain" id="PRO_5045398268" description="oxaloacetate tautomerase" evidence="6">
    <location>
        <begin position="21"/>
        <end position="476"/>
    </location>
</feature>
<dbReference type="Proteomes" id="UP001642540">
    <property type="component" value="Unassembled WGS sequence"/>
</dbReference>
<accession>A0ABP1S1P4</accession>
<feature type="domain" description="Fumarylacetoacetase-like C-terminal" evidence="7">
    <location>
        <begin position="271"/>
        <end position="470"/>
    </location>
</feature>
<organism evidence="8 9">
    <name type="scientific">Orchesella dallaii</name>
    <dbReference type="NCBI Taxonomy" id="48710"/>
    <lineage>
        <taxon>Eukaryota</taxon>
        <taxon>Metazoa</taxon>
        <taxon>Ecdysozoa</taxon>
        <taxon>Arthropoda</taxon>
        <taxon>Hexapoda</taxon>
        <taxon>Collembola</taxon>
        <taxon>Entomobryomorpha</taxon>
        <taxon>Entomobryoidea</taxon>
        <taxon>Orchesellidae</taxon>
        <taxon>Orchesellinae</taxon>
        <taxon>Orchesella</taxon>
    </lineage>
</organism>
<evidence type="ECO:0000256" key="6">
    <source>
        <dbReference type="SAM" id="SignalP"/>
    </source>
</evidence>
<dbReference type="SUPFAM" id="SSF56529">
    <property type="entry name" value="FAH"/>
    <property type="match status" value="1"/>
</dbReference>
<keyword evidence="2" id="KW-0479">Metal-binding</keyword>
<reference evidence="8 9" key="1">
    <citation type="submission" date="2024-08" db="EMBL/GenBank/DDBJ databases">
        <authorList>
            <person name="Cucini C."/>
            <person name="Frati F."/>
        </authorList>
    </citation>
    <scope>NUCLEOTIDE SEQUENCE [LARGE SCALE GENOMIC DNA]</scope>
</reference>
<comment type="catalytic activity">
    <reaction evidence="4">
        <text>oxaloacetate = enol-oxaloacetate</text>
        <dbReference type="Rhea" id="RHEA:16021"/>
        <dbReference type="ChEBI" id="CHEBI:16452"/>
        <dbReference type="ChEBI" id="CHEBI:17479"/>
        <dbReference type="EC" id="5.3.2.2"/>
    </reaction>
    <physiologicalReaction direction="right-to-left" evidence="4">
        <dbReference type="Rhea" id="RHEA:16023"/>
    </physiologicalReaction>
</comment>
<dbReference type="PANTHER" id="PTHR11820">
    <property type="entry name" value="ACYLPYRUVASE"/>
    <property type="match status" value="1"/>
</dbReference>
<dbReference type="Gene3D" id="3.90.850.10">
    <property type="entry name" value="Fumarylacetoacetase-like, C-terminal domain"/>
    <property type="match status" value="1"/>
</dbReference>
<evidence type="ECO:0000256" key="3">
    <source>
        <dbReference type="ARBA" id="ARBA00042340"/>
    </source>
</evidence>
<name>A0ABP1S1P4_9HEXA</name>
<sequence length="476" mass="53125">MAKENIFLFLIITIFYCALAEEDVCFLYGQKNFSRSPILGLEPSVKVFETRLIFNLPAGRGILIESLKLSKPNCEVILCDEKHLQGECVRFSSSLPDISVQDTKVHKSVKSVDCHCSDEPVLQTSTSSDESEVLSADVIKNEKIINEMPCSTIYRDWHYQGLSHQATPPGSVGKIDLGSTQQIRSVSIKPGCTLKIWGLNEQNRDEVSFSISNSTTFLEMKSTDTYDWACCYCDDCSESVCQNSQASIKYLKQERVENNVDFSQFVKYGKKIIGIGRNYRWKKVELAKVLEIPKQPIVFLKPVTSYITEGQLIELPESLGTIFYELELGVVIGKRARNISETHALEHVAGYFLALDMTAKEFIKRSGNQSLPWEIGKGYDTACPVGNFIPKSFLPDPNNVHLECKVNGEVTQSENTSQMIFNVQQLISYVSKYMTLEPYDVILTGTPDGFGPLNAGDIVEGKLGNLTSITFTAIAS</sequence>
<gene>
    <name evidence="8" type="ORF">ODALV1_LOCUS28593</name>
</gene>
<proteinExistence type="inferred from homology"/>
<comment type="similarity">
    <text evidence="1">Belongs to the FAH family.</text>
</comment>
<dbReference type="InterPro" id="IPR036663">
    <property type="entry name" value="Fumarylacetoacetase_C_sf"/>
</dbReference>
<evidence type="ECO:0000259" key="7">
    <source>
        <dbReference type="Pfam" id="PF01557"/>
    </source>
</evidence>
<protein>
    <recommendedName>
        <fullName evidence="5">oxaloacetate tautomerase</fullName>
        <ecNumber evidence="5">5.3.2.2</ecNumber>
    </recommendedName>
    <alternativeName>
        <fullName evidence="3">Fumarylacetoacetate hydrolase domain-containing protein 1</fullName>
    </alternativeName>
</protein>
<evidence type="ECO:0000313" key="9">
    <source>
        <dbReference type="Proteomes" id="UP001642540"/>
    </source>
</evidence>
<evidence type="ECO:0000256" key="2">
    <source>
        <dbReference type="ARBA" id="ARBA00022723"/>
    </source>
</evidence>
<evidence type="ECO:0000256" key="5">
    <source>
        <dbReference type="ARBA" id="ARBA00044973"/>
    </source>
</evidence>
<evidence type="ECO:0000256" key="1">
    <source>
        <dbReference type="ARBA" id="ARBA00010211"/>
    </source>
</evidence>
<feature type="signal peptide" evidence="6">
    <location>
        <begin position="1"/>
        <end position="20"/>
    </location>
</feature>
<dbReference type="InterPro" id="IPR011234">
    <property type="entry name" value="Fumarylacetoacetase-like_C"/>
</dbReference>
<comment type="caution">
    <text evidence="8">The sequence shown here is derived from an EMBL/GenBank/DDBJ whole genome shotgun (WGS) entry which is preliminary data.</text>
</comment>
<dbReference type="Pfam" id="PF01557">
    <property type="entry name" value="FAA_hydrolase"/>
    <property type="match status" value="1"/>
</dbReference>
<keyword evidence="6" id="KW-0732">Signal</keyword>
<dbReference type="PANTHER" id="PTHR11820:SF7">
    <property type="entry name" value="ACYLPYRUVASE FAHD1, MITOCHONDRIAL"/>
    <property type="match status" value="1"/>
</dbReference>